<proteinExistence type="predicted"/>
<comment type="caution">
    <text evidence="1">The sequence shown here is derived from an EMBL/GenBank/DDBJ whole genome shotgun (WGS) entry which is preliminary data.</text>
</comment>
<protein>
    <submittedName>
        <fullName evidence="1">Uncharacterized protein</fullName>
    </submittedName>
</protein>
<keyword evidence="2" id="KW-1185">Reference proteome</keyword>
<evidence type="ECO:0000313" key="2">
    <source>
        <dbReference type="Proteomes" id="UP000886523"/>
    </source>
</evidence>
<evidence type="ECO:0000313" key="1">
    <source>
        <dbReference type="EMBL" id="KAF9506166.1"/>
    </source>
</evidence>
<name>A0A9P6DKH0_9AGAM</name>
<reference evidence="1" key="1">
    <citation type="journal article" date="2020" name="Nat. Commun.">
        <title>Large-scale genome sequencing of mycorrhizal fungi provides insights into the early evolution of symbiotic traits.</title>
        <authorList>
            <person name="Miyauchi S."/>
            <person name="Kiss E."/>
            <person name="Kuo A."/>
            <person name="Drula E."/>
            <person name="Kohler A."/>
            <person name="Sanchez-Garcia M."/>
            <person name="Morin E."/>
            <person name="Andreopoulos B."/>
            <person name="Barry K.W."/>
            <person name="Bonito G."/>
            <person name="Buee M."/>
            <person name="Carver A."/>
            <person name="Chen C."/>
            <person name="Cichocki N."/>
            <person name="Clum A."/>
            <person name="Culley D."/>
            <person name="Crous P.W."/>
            <person name="Fauchery L."/>
            <person name="Girlanda M."/>
            <person name="Hayes R.D."/>
            <person name="Keri Z."/>
            <person name="LaButti K."/>
            <person name="Lipzen A."/>
            <person name="Lombard V."/>
            <person name="Magnuson J."/>
            <person name="Maillard F."/>
            <person name="Murat C."/>
            <person name="Nolan M."/>
            <person name="Ohm R.A."/>
            <person name="Pangilinan J."/>
            <person name="Pereira M.F."/>
            <person name="Perotto S."/>
            <person name="Peter M."/>
            <person name="Pfister S."/>
            <person name="Riley R."/>
            <person name="Sitrit Y."/>
            <person name="Stielow J.B."/>
            <person name="Szollosi G."/>
            <person name="Zifcakova L."/>
            <person name="Stursova M."/>
            <person name="Spatafora J.W."/>
            <person name="Tedersoo L."/>
            <person name="Vaario L.M."/>
            <person name="Yamada A."/>
            <person name="Yan M."/>
            <person name="Wang P."/>
            <person name="Xu J."/>
            <person name="Bruns T."/>
            <person name="Baldrian P."/>
            <person name="Vilgalys R."/>
            <person name="Dunand C."/>
            <person name="Henrissat B."/>
            <person name="Grigoriev I.V."/>
            <person name="Hibbett D."/>
            <person name="Nagy L.G."/>
            <person name="Martin F.M."/>
        </authorList>
    </citation>
    <scope>NUCLEOTIDE SEQUENCE</scope>
    <source>
        <strain evidence="1">UP504</strain>
    </source>
</reference>
<dbReference type="EMBL" id="MU129121">
    <property type="protein sequence ID" value="KAF9506166.1"/>
    <property type="molecule type" value="Genomic_DNA"/>
</dbReference>
<accession>A0A9P6DKH0</accession>
<dbReference type="AlphaFoldDB" id="A0A9P6DKH0"/>
<organism evidence="1 2">
    <name type="scientific">Hydnum rufescens UP504</name>
    <dbReference type="NCBI Taxonomy" id="1448309"/>
    <lineage>
        <taxon>Eukaryota</taxon>
        <taxon>Fungi</taxon>
        <taxon>Dikarya</taxon>
        <taxon>Basidiomycota</taxon>
        <taxon>Agaricomycotina</taxon>
        <taxon>Agaricomycetes</taxon>
        <taxon>Cantharellales</taxon>
        <taxon>Hydnaceae</taxon>
        <taxon>Hydnum</taxon>
    </lineage>
</organism>
<sequence length="171" mass="19136">MFSGCRSAIKINGDLLTVCSLNNQANALPLYPVSPIEAALLPLGVISNSSCALSSFIEWILKSESNEHRIGAVHTVQLYSRPRIPDGRWNQRFMLVGLENGRQIENWLKIELSGPDRAVTFGTTKETLHEGLREEQDSLPVTRFACKIQDVCARHTGLCVFILLESDQRER</sequence>
<dbReference type="Proteomes" id="UP000886523">
    <property type="component" value="Unassembled WGS sequence"/>
</dbReference>
<gene>
    <name evidence="1" type="ORF">BS47DRAFT_1353057</name>
</gene>